<evidence type="ECO:0000313" key="2">
    <source>
        <dbReference type="Proteomes" id="UP000199024"/>
    </source>
</evidence>
<evidence type="ECO:0000313" key="1">
    <source>
        <dbReference type="EMBL" id="SFS09020.1"/>
    </source>
</evidence>
<dbReference type="Proteomes" id="UP000199024">
    <property type="component" value="Unassembled WGS sequence"/>
</dbReference>
<proteinExistence type="predicted"/>
<name>A0A1I6LZZ9_9BACT</name>
<keyword evidence="2" id="KW-1185">Reference proteome</keyword>
<organism evidence="1 2">
    <name type="scientific">Granulicella pectinivorans</name>
    <dbReference type="NCBI Taxonomy" id="474950"/>
    <lineage>
        <taxon>Bacteria</taxon>
        <taxon>Pseudomonadati</taxon>
        <taxon>Acidobacteriota</taxon>
        <taxon>Terriglobia</taxon>
        <taxon>Terriglobales</taxon>
        <taxon>Acidobacteriaceae</taxon>
        <taxon>Granulicella</taxon>
    </lineage>
</organism>
<dbReference type="EMBL" id="FOZL01000001">
    <property type="protein sequence ID" value="SFS09020.1"/>
    <property type="molecule type" value="Genomic_DNA"/>
</dbReference>
<accession>A0A1I6LZZ9</accession>
<gene>
    <name evidence="1" type="ORF">SAMN05421771_1579</name>
</gene>
<sequence length="519" mass="57315">MIAITEAHTVALPAVPGLGPVRMRRFAAAFFAAAVFSLSAPAQKADTPQAPLTREQAKALLASVDEILDFVSKDTKLPITHPVKRKLVSRAEVTKYLQKKFDEDEATKRMEHGEIVLKKFGLLERDFQLRPFLIRLLTEQIAGFYDEKTKTVNLLDYVAPDEQKPVLAHELTHALQDMKVDLVTWSDLTPDAPPKTMLEDNQRLAVDESGAARESVTEGQAMVTFIDYSLKPTGKTLADAPEMGERLKDTVADNADSPVMARAPLLLQQTLMFPYSAGLAFEAAVLAKGGREAAFAGTLANPPSSTFEVIHPQAYLSHAAVPMLRLPDLRPMLAPDYSFYDIGVMGELDVRILTELFGGRQIADALSTQWYGGMYYAAQRNDAADKQSPASIALLYVSRWQNEDSARSFLRVYAGQLARKYSGLKRREKDEADDSEQVYTTTEGDVLLTIQGNTVFTFEGFPLAKARAMRDAIGEVQSSGPIMQAQEPVHDLTHSLTHLGASFGMLRSEERYTSQGLQR</sequence>
<dbReference type="AlphaFoldDB" id="A0A1I6LZZ9"/>
<reference evidence="1 2" key="1">
    <citation type="submission" date="2016-10" db="EMBL/GenBank/DDBJ databases">
        <authorList>
            <person name="de Groot N.N."/>
        </authorList>
    </citation>
    <scope>NUCLEOTIDE SEQUENCE [LARGE SCALE GENOMIC DNA]</scope>
    <source>
        <strain evidence="1 2">DSM 21001</strain>
    </source>
</reference>
<protein>
    <submittedName>
        <fullName evidence="1">Uncharacterized protein</fullName>
    </submittedName>
</protein>
<dbReference type="STRING" id="474950.SAMN05421771_1579"/>